<reference evidence="2" key="1">
    <citation type="submission" date="2015-01" db="EMBL/GenBank/DDBJ databases">
        <authorList>
            <person name="Durling Mikael"/>
        </authorList>
    </citation>
    <scope>NUCLEOTIDE SEQUENCE</scope>
</reference>
<protein>
    <submittedName>
        <fullName evidence="2">Uncharacterized protein</fullName>
    </submittedName>
</protein>
<dbReference type="InterPro" id="IPR036291">
    <property type="entry name" value="NAD(P)-bd_dom_sf"/>
</dbReference>
<sequence>MKHSRDLPPYTAGFGSMIVTHQLKNSPPPVPDNIDLSGKLAIITGASSGLGLESAKQLLSLGLSHLIIAVRSVQRGTAVLPSLKAVNSKAKIEVWELEMESYDSVQRFSQRCERELERVDIVILNAGISVLEFSTVATGHEITMQVNYYSTFLLLILLLPILKAKASGRLVPRIVVISSIMSQFAKFAHSDKRPLLASLDDTKIVPWDKLDRYNISKLVGQMFVAKLCEQVSAKDVLINMVEPGSVKGTGLFRNAGGIVAVAFKAMFALTARTVEVGALTYMDAAVVKGEESHGCLMVNGKIAPLAAKTYGKEGEELMEVVWKETVDEFAPFGCKEILDNLSA</sequence>
<evidence type="ECO:0000313" key="2">
    <source>
        <dbReference type="EMBL" id="CEO49018.1"/>
    </source>
</evidence>
<name>A0A0B7JVE1_BIOOC</name>
<evidence type="ECO:0000256" key="1">
    <source>
        <dbReference type="ARBA" id="ARBA00023002"/>
    </source>
</evidence>
<dbReference type="Pfam" id="PF00106">
    <property type="entry name" value="adh_short"/>
    <property type="match status" value="1"/>
</dbReference>
<dbReference type="EMBL" id="CDPU01000012">
    <property type="protein sequence ID" value="CEO49018.1"/>
    <property type="molecule type" value="Genomic_DNA"/>
</dbReference>
<proteinExistence type="predicted"/>
<dbReference type="InterPro" id="IPR002347">
    <property type="entry name" value="SDR_fam"/>
</dbReference>
<dbReference type="GO" id="GO:0016491">
    <property type="term" value="F:oxidoreductase activity"/>
    <property type="evidence" value="ECO:0007669"/>
    <property type="project" value="UniProtKB-KW"/>
</dbReference>
<accession>A0A0B7JVE1</accession>
<gene>
    <name evidence="2" type="ORF">BN869_000005075_1</name>
</gene>
<dbReference type="PANTHER" id="PTHR43157:SF35">
    <property type="entry name" value="DEHYDROGENASE_REDUCTASE FAMILY PROTEIN, PUTATIVE-RELATED"/>
    <property type="match status" value="1"/>
</dbReference>
<keyword evidence="1" id="KW-0560">Oxidoreductase</keyword>
<organism evidence="2">
    <name type="scientific">Bionectria ochroleuca</name>
    <name type="common">Gliocladium roseum</name>
    <dbReference type="NCBI Taxonomy" id="29856"/>
    <lineage>
        <taxon>Eukaryota</taxon>
        <taxon>Fungi</taxon>
        <taxon>Dikarya</taxon>
        <taxon>Ascomycota</taxon>
        <taxon>Pezizomycotina</taxon>
        <taxon>Sordariomycetes</taxon>
        <taxon>Hypocreomycetidae</taxon>
        <taxon>Hypocreales</taxon>
        <taxon>Bionectriaceae</taxon>
        <taxon>Clonostachys</taxon>
    </lineage>
</organism>
<dbReference type="SUPFAM" id="SSF51735">
    <property type="entry name" value="NAD(P)-binding Rossmann-fold domains"/>
    <property type="match status" value="1"/>
</dbReference>
<dbReference type="PANTHER" id="PTHR43157">
    <property type="entry name" value="PHOSPHATIDYLINOSITOL-GLYCAN BIOSYNTHESIS CLASS F PROTEIN-RELATED"/>
    <property type="match status" value="1"/>
</dbReference>
<dbReference type="PRINTS" id="PR00081">
    <property type="entry name" value="GDHRDH"/>
</dbReference>
<dbReference type="Gene3D" id="3.40.50.720">
    <property type="entry name" value="NAD(P)-binding Rossmann-like Domain"/>
    <property type="match status" value="1"/>
</dbReference>
<dbReference type="AlphaFoldDB" id="A0A0B7JVE1"/>